<dbReference type="Proteomes" id="UP000248272">
    <property type="component" value="Unassembled WGS sequence"/>
</dbReference>
<dbReference type="PROSITE" id="PS50206">
    <property type="entry name" value="RHODANESE_3"/>
    <property type="match status" value="1"/>
</dbReference>
<feature type="transmembrane region" description="Helical" evidence="1">
    <location>
        <begin position="125"/>
        <end position="145"/>
    </location>
</feature>
<dbReference type="Gene3D" id="6.10.140.1340">
    <property type="match status" value="1"/>
</dbReference>
<dbReference type="Pfam" id="PF11127">
    <property type="entry name" value="YgaP-like_TM"/>
    <property type="match status" value="1"/>
</dbReference>
<keyword evidence="1" id="KW-0812">Transmembrane</keyword>
<dbReference type="AlphaFoldDB" id="A0A2Z6UIT6"/>
<dbReference type="InterPro" id="IPR050229">
    <property type="entry name" value="GlpE_sulfurtransferase"/>
</dbReference>
<dbReference type="Gene3D" id="3.40.250.10">
    <property type="entry name" value="Rhodanese-like domain"/>
    <property type="match status" value="1"/>
</dbReference>
<protein>
    <submittedName>
        <fullName evidence="3">Inner membrane protein YgaP</fullName>
    </submittedName>
</protein>
<organism evidence="3 4">
    <name type="scientific">Microcystis aeruginosa Sj</name>
    <dbReference type="NCBI Taxonomy" id="1979544"/>
    <lineage>
        <taxon>Bacteria</taxon>
        <taxon>Bacillati</taxon>
        <taxon>Cyanobacteriota</taxon>
        <taxon>Cyanophyceae</taxon>
        <taxon>Oscillatoriophycideae</taxon>
        <taxon>Chroococcales</taxon>
        <taxon>Microcystaceae</taxon>
        <taxon>Microcystis</taxon>
    </lineage>
</organism>
<dbReference type="PANTHER" id="PTHR43031:SF1">
    <property type="entry name" value="PYRIDINE NUCLEOTIDE-DISULPHIDE OXIDOREDUCTASE"/>
    <property type="match status" value="1"/>
</dbReference>
<dbReference type="SMART" id="SM00450">
    <property type="entry name" value="RHOD"/>
    <property type="match status" value="1"/>
</dbReference>
<dbReference type="InterPro" id="IPR021309">
    <property type="entry name" value="YgaP-like_TM"/>
</dbReference>
<comment type="caution">
    <text evidence="3">The sequence shown here is derived from an EMBL/GenBank/DDBJ whole genome shotgun (WGS) entry which is preliminary data.</text>
</comment>
<evidence type="ECO:0000259" key="2">
    <source>
        <dbReference type="PROSITE" id="PS50206"/>
    </source>
</evidence>
<gene>
    <name evidence="3" type="primary">ygaP</name>
    <name evidence="3" type="ORF">MSj_01395</name>
</gene>
<dbReference type="InterPro" id="IPR001763">
    <property type="entry name" value="Rhodanese-like_dom"/>
</dbReference>
<dbReference type="CDD" id="cd00158">
    <property type="entry name" value="RHOD"/>
    <property type="match status" value="1"/>
</dbReference>
<feature type="domain" description="Rhodanese" evidence="2">
    <location>
        <begin position="23"/>
        <end position="111"/>
    </location>
</feature>
<dbReference type="SUPFAM" id="SSF52821">
    <property type="entry name" value="Rhodanese/Cell cycle control phosphatase"/>
    <property type="match status" value="1"/>
</dbReference>
<dbReference type="RefSeq" id="WP_110578601.1">
    <property type="nucleotide sequence ID" value="NZ_BDSG01000026.1"/>
</dbReference>
<sequence length="183" mass="19721">MTHTTNQAKLLEFDAHTLKNLIERREVCLIDVREPGEYASDRIPGAKLVPLSSFNPNSIAFDPDQTLVLYCNSGSRSTVAAQKLIAAGFSQVAQLKNGLNTWKSAGYATEKDQNAPISLFRQVQIVAGSLVVLGTVLGAFISPWFLILSGFVGSGLVFAGISNTCALAMLLAKLPYNQPHRGK</sequence>
<proteinExistence type="predicted"/>
<feature type="transmembrane region" description="Helical" evidence="1">
    <location>
        <begin position="151"/>
        <end position="172"/>
    </location>
</feature>
<dbReference type="Pfam" id="PF00581">
    <property type="entry name" value="Rhodanese"/>
    <property type="match status" value="1"/>
</dbReference>
<evidence type="ECO:0000256" key="1">
    <source>
        <dbReference type="SAM" id="Phobius"/>
    </source>
</evidence>
<name>A0A2Z6UIT6_MICAE</name>
<evidence type="ECO:0000313" key="4">
    <source>
        <dbReference type="Proteomes" id="UP000248272"/>
    </source>
</evidence>
<reference evidence="3 4" key="1">
    <citation type="journal article" date="2018" name="Front. Microbiol.">
        <title>Adaptation of the Freshwater Bloom-Forming Cyanobacterium Microcystis aeruginosa to Brackish Water Is Driven by Recent Horizontal Transfer of Sucrose Genes.</title>
        <authorList>
            <person name="Tanabe Y."/>
            <person name="Hodoki Y."/>
            <person name="Sano T."/>
            <person name="Tada K."/>
            <person name="Watanabe M.M."/>
        </authorList>
    </citation>
    <scope>NUCLEOTIDE SEQUENCE [LARGE SCALE GENOMIC DNA]</scope>
    <source>
        <strain evidence="3 4">Sj</strain>
    </source>
</reference>
<dbReference type="InterPro" id="IPR036873">
    <property type="entry name" value="Rhodanese-like_dom_sf"/>
</dbReference>
<dbReference type="PANTHER" id="PTHR43031">
    <property type="entry name" value="FAD-DEPENDENT OXIDOREDUCTASE"/>
    <property type="match status" value="1"/>
</dbReference>
<keyword evidence="1" id="KW-0472">Membrane</keyword>
<accession>A0A2Z6UIT6</accession>
<keyword evidence="1" id="KW-1133">Transmembrane helix</keyword>
<evidence type="ECO:0000313" key="3">
    <source>
        <dbReference type="EMBL" id="GBL09915.1"/>
    </source>
</evidence>
<dbReference type="EMBL" id="BDSG01000026">
    <property type="protein sequence ID" value="GBL09915.1"/>
    <property type="molecule type" value="Genomic_DNA"/>
</dbReference>